<evidence type="ECO:0000256" key="1">
    <source>
        <dbReference type="SAM" id="Phobius"/>
    </source>
</evidence>
<name>A0A3B0SX58_9ZZZZ</name>
<feature type="transmembrane region" description="Helical" evidence="1">
    <location>
        <begin position="31"/>
        <end position="49"/>
    </location>
</feature>
<keyword evidence="1" id="KW-0812">Transmembrane</keyword>
<accession>A0A3B0SX58</accession>
<keyword evidence="1" id="KW-0472">Membrane</keyword>
<organism evidence="2">
    <name type="scientific">hydrothermal vent metagenome</name>
    <dbReference type="NCBI Taxonomy" id="652676"/>
    <lineage>
        <taxon>unclassified sequences</taxon>
        <taxon>metagenomes</taxon>
        <taxon>ecological metagenomes</taxon>
    </lineage>
</organism>
<proteinExistence type="predicted"/>
<keyword evidence="1" id="KW-1133">Transmembrane helix</keyword>
<evidence type="ECO:0000313" key="2">
    <source>
        <dbReference type="EMBL" id="VAW10555.1"/>
    </source>
</evidence>
<reference evidence="2" key="1">
    <citation type="submission" date="2018-06" db="EMBL/GenBank/DDBJ databases">
        <authorList>
            <person name="Zhirakovskaya E."/>
        </authorList>
    </citation>
    <scope>NUCLEOTIDE SEQUENCE</scope>
</reference>
<dbReference type="AlphaFoldDB" id="A0A3B0SX58"/>
<dbReference type="EMBL" id="UOEL01000025">
    <property type="protein sequence ID" value="VAW10555.1"/>
    <property type="molecule type" value="Genomic_DNA"/>
</dbReference>
<protein>
    <submittedName>
        <fullName evidence="2">Uncharacterized protein</fullName>
    </submittedName>
</protein>
<sequence>MIFLFLVLVLAVQWGIYLLLDRSQLPFRRWMVLIVLLIGHLLVFPRLFYLEYDPNGINCGMPILGIHLAFCIFGMPMTLLVHMIYYLNIKKRIKQNP</sequence>
<gene>
    <name evidence="2" type="ORF">MNBD_BACTEROID03-1765</name>
</gene>
<feature type="transmembrane region" description="Helical" evidence="1">
    <location>
        <begin position="61"/>
        <end position="87"/>
    </location>
</feature>